<dbReference type="EMBL" id="CACVAQ010000397">
    <property type="protein sequence ID" value="CAA6827254.1"/>
    <property type="molecule type" value="Genomic_DNA"/>
</dbReference>
<gene>
    <name evidence="1" type="ORF">HELGO_WM21361</name>
</gene>
<dbReference type="InterPro" id="IPR008969">
    <property type="entry name" value="CarboxyPept-like_regulatory"/>
</dbReference>
<dbReference type="AlphaFoldDB" id="A0A6S6U6G8"/>
<protein>
    <submittedName>
        <fullName evidence="1">Uncharacterized protein</fullName>
    </submittedName>
</protein>
<dbReference type="Pfam" id="PF13620">
    <property type="entry name" value="CarboxypepD_reg"/>
    <property type="match status" value="1"/>
</dbReference>
<dbReference type="Gene3D" id="2.60.40.1120">
    <property type="entry name" value="Carboxypeptidase-like, regulatory domain"/>
    <property type="match status" value="1"/>
</dbReference>
<reference evidence="1" key="1">
    <citation type="submission" date="2020-01" db="EMBL/GenBank/DDBJ databases">
        <authorList>
            <person name="Meier V. D."/>
            <person name="Meier V D."/>
        </authorList>
    </citation>
    <scope>NUCLEOTIDE SEQUENCE</scope>
    <source>
        <strain evidence="1">HLG_WM_MAG_10</strain>
    </source>
</reference>
<accession>A0A6S6U6G8</accession>
<evidence type="ECO:0000313" key="1">
    <source>
        <dbReference type="EMBL" id="CAA6827254.1"/>
    </source>
</evidence>
<name>A0A6S6U6G8_9BACT</name>
<sequence>MKFFFITCSLFFLGQQSYAQSGFITGKIYSQVTKTTLHNAKIVLKQDDKYQGKTKTDPVGNYWFGELKSGSYSIWVLCDGYCSLEVDQIKLQPDGSIQLDLGLVEQATNTNIEEASDKIYQVYQAPICVDLEEATRHQDFKNEIHILNEVYNGYGIRIAPKRKPLSLSEQNRPTHYHESFKSLEKKHTLFW</sequence>
<organism evidence="1">
    <name type="scientific">uncultured Aureispira sp</name>
    <dbReference type="NCBI Taxonomy" id="1331704"/>
    <lineage>
        <taxon>Bacteria</taxon>
        <taxon>Pseudomonadati</taxon>
        <taxon>Bacteroidota</taxon>
        <taxon>Saprospiria</taxon>
        <taxon>Saprospirales</taxon>
        <taxon>Saprospiraceae</taxon>
        <taxon>Aureispira</taxon>
        <taxon>environmental samples</taxon>
    </lineage>
</organism>
<proteinExistence type="predicted"/>
<dbReference type="SUPFAM" id="SSF49464">
    <property type="entry name" value="Carboxypeptidase regulatory domain-like"/>
    <property type="match status" value="1"/>
</dbReference>